<name>W6UL65_ECHGR</name>
<dbReference type="OrthoDB" id="6020735at2759"/>
<evidence type="ECO:0000259" key="4">
    <source>
        <dbReference type="SMART" id="SM00337"/>
    </source>
</evidence>
<dbReference type="STRING" id="6210.W6UL65"/>
<comment type="similarity">
    <text evidence="1">Belongs to the Bcl-2 family.</text>
</comment>
<feature type="domain" description="Bcl-2 Bcl-2 homology region 1-3" evidence="4">
    <location>
        <begin position="477"/>
        <end position="579"/>
    </location>
</feature>
<accession>W6UL65</accession>
<dbReference type="PANTHER" id="PTHR11256">
    <property type="entry name" value="BCL-2 RELATED"/>
    <property type="match status" value="1"/>
</dbReference>
<dbReference type="InterPro" id="IPR046371">
    <property type="entry name" value="Bcl-2_BH1-3"/>
</dbReference>
<dbReference type="InterPro" id="IPR026298">
    <property type="entry name" value="Bcl-2_fam"/>
</dbReference>
<proteinExistence type="inferred from homology"/>
<dbReference type="PANTHER" id="PTHR11256:SF56">
    <property type="entry name" value="BCL-2 BCL-2 HOMOLOGY REGION 1-3 DOMAIN-CONTAINING PROTEIN"/>
    <property type="match status" value="1"/>
</dbReference>
<evidence type="ECO:0000256" key="3">
    <source>
        <dbReference type="SAM" id="Phobius"/>
    </source>
</evidence>
<dbReference type="Proteomes" id="UP000019149">
    <property type="component" value="Unassembled WGS sequence"/>
</dbReference>
<keyword evidence="6" id="KW-1185">Reference proteome</keyword>
<dbReference type="GO" id="GO:0097192">
    <property type="term" value="P:extrinsic apoptotic signaling pathway in absence of ligand"/>
    <property type="evidence" value="ECO:0007669"/>
    <property type="project" value="TreeGrafter"/>
</dbReference>
<comment type="caution">
    <text evidence="5">The sequence shown here is derived from an EMBL/GenBank/DDBJ whole genome shotgun (WGS) entry which is preliminary data.</text>
</comment>
<dbReference type="RefSeq" id="XP_024350043.1">
    <property type="nucleotide sequence ID" value="XM_024495520.1"/>
</dbReference>
<dbReference type="SUPFAM" id="SSF56854">
    <property type="entry name" value="Bcl-2 inhibitors of programmed cell death"/>
    <property type="match status" value="1"/>
</dbReference>
<dbReference type="InterPro" id="IPR036834">
    <property type="entry name" value="Bcl-2-like_sf"/>
</dbReference>
<dbReference type="InterPro" id="IPR002475">
    <property type="entry name" value="Bcl2-like"/>
</dbReference>
<reference evidence="5 6" key="1">
    <citation type="journal article" date="2013" name="Nat. Genet.">
        <title>The genome of the hydatid tapeworm Echinococcus granulosus.</title>
        <authorList>
            <person name="Zheng H."/>
            <person name="Zhang W."/>
            <person name="Zhang L."/>
            <person name="Zhang Z."/>
            <person name="Li J."/>
            <person name="Lu G."/>
            <person name="Zhu Y."/>
            <person name="Wang Y."/>
            <person name="Huang Y."/>
            <person name="Liu J."/>
            <person name="Kang H."/>
            <person name="Chen J."/>
            <person name="Wang L."/>
            <person name="Chen A."/>
            <person name="Yu S."/>
            <person name="Gao Z."/>
            <person name="Jin L."/>
            <person name="Gu W."/>
            <person name="Wang Z."/>
            <person name="Zhao L."/>
            <person name="Shi B."/>
            <person name="Wen H."/>
            <person name="Lin R."/>
            <person name="Jones M.K."/>
            <person name="Brejova B."/>
            <person name="Vinar T."/>
            <person name="Zhao G."/>
            <person name="McManus D.P."/>
            <person name="Chen Z."/>
            <person name="Zhou Y."/>
            <person name="Wang S."/>
        </authorList>
    </citation>
    <scope>NUCLEOTIDE SEQUENCE [LARGE SCALE GENOMIC DNA]</scope>
</reference>
<dbReference type="Pfam" id="PF00452">
    <property type="entry name" value="Bcl-2"/>
    <property type="match status" value="1"/>
</dbReference>
<protein>
    <submittedName>
        <fullName evidence="5">Apoptosis regulator BAX</fullName>
    </submittedName>
</protein>
<evidence type="ECO:0000256" key="1">
    <source>
        <dbReference type="ARBA" id="ARBA00009458"/>
    </source>
</evidence>
<dbReference type="GO" id="GO:0042981">
    <property type="term" value="P:regulation of apoptotic process"/>
    <property type="evidence" value="ECO:0007669"/>
    <property type="project" value="InterPro"/>
</dbReference>
<dbReference type="AlphaFoldDB" id="W6UL65"/>
<dbReference type="EMBL" id="APAU02000054">
    <property type="protein sequence ID" value="EUB58847.1"/>
    <property type="molecule type" value="Genomic_DNA"/>
</dbReference>
<dbReference type="OMA" id="CECASID"/>
<dbReference type="GO" id="GO:0051400">
    <property type="term" value="F:BH domain binding"/>
    <property type="evidence" value="ECO:0007669"/>
    <property type="project" value="TreeGrafter"/>
</dbReference>
<keyword evidence="2" id="KW-0053">Apoptosis</keyword>
<sequence>MSRRRANHLANQIRDQFVNAPPQIRIDFLRKNDEIFETESKDFIQTLASFQQELGQITSIFDSNSSKKSINQSVRAVLFLAAFGQVLTFPAVDFEGSTFMPPSIVPSPETSELADLEKPDLEGMLKSMVNKYTATKVVVNPEITQKVQAAESAAIAKYLHQLDFQKRVLEASAALKTYARPATPASASSSAIRRPPLTARTRKQFSSSLDDMESGVGSDNEEIAAELKEMKDEIMDRLMSHDRLIESGRDRLQKRLNERRMAAMAVKEDTERNHAQAILSRQDEVEHNVDKAKMDMQRKLMSRIEAQMQNRSEAGSRNSGSWSGCECASIDGGGDALPSTSAQRSQCITTTESINSLEVVLRIPNAEERTDVHDVYDSSNRIFRTFFMVKFKQTAGGATVYAQADAQVVLSPDVQSAPGSTIVTSVPGSDHNDYGDQLTFPVDNAIMNGGFSDDDKIDEIIQHLELTDIERQVVDRLISLGDTIEQHCGEEIDKLLASLRVIQSPTETLRKIAEYIFKEAQLNWGRILVFFYFVVRFFLRYAAERLAQGLANLASIVANALKDICTARIFQWIADHGGWRRLTPIGGAIARIESIKPLLSSLTFLILALGTAFFLARARAFF</sequence>
<keyword evidence="3" id="KW-0812">Transmembrane</keyword>
<dbReference type="GO" id="GO:0008630">
    <property type="term" value="P:intrinsic apoptotic signaling pathway in response to DNA damage"/>
    <property type="evidence" value="ECO:0007669"/>
    <property type="project" value="TreeGrafter"/>
</dbReference>
<feature type="transmembrane region" description="Helical" evidence="3">
    <location>
        <begin position="524"/>
        <end position="543"/>
    </location>
</feature>
<dbReference type="CTD" id="36341986"/>
<dbReference type="GO" id="GO:0001836">
    <property type="term" value="P:release of cytochrome c from mitochondria"/>
    <property type="evidence" value="ECO:0007669"/>
    <property type="project" value="TreeGrafter"/>
</dbReference>
<dbReference type="GO" id="GO:0005741">
    <property type="term" value="C:mitochondrial outer membrane"/>
    <property type="evidence" value="ECO:0007669"/>
    <property type="project" value="TreeGrafter"/>
</dbReference>
<keyword evidence="3" id="KW-0472">Membrane</keyword>
<dbReference type="KEGG" id="egl:EGR_06271"/>
<evidence type="ECO:0000313" key="6">
    <source>
        <dbReference type="Proteomes" id="UP000019149"/>
    </source>
</evidence>
<gene>
    <name evidence="5" type="ORF">EGR_06271</name>
</gene>
<dbReference type="Gene3D" id="1.10.437.10">
    <property type="entry name" value="Blc2-like"/>
    <property type="match status" value="1"/>
</dbReference>
<feature type="transmembrane region" description="Helical" evidence="3">
    <location>
        <begin position="598"/>
        <end position="616"/>
    </location>
</feature>
<keyword evidence="3" id="KW-1133">Transmembrane helix</keyword>
<organism evidence="5 6">
    <name type="scientific">Echinococcus granulosus</name>
    <name type="common">Hydatid tapeworm</name>
    <dbReference type="NCBI Taxonomy" id="6210"/>
    <lineage>
        <taxon>Eukaryota</taxon>
        <taxon>Metazoa</taxon>
        <taxon>Spiralia</taxon>
        <taxon>Lophotrochozoa</taxon>
        <taxon>Platyhelminthes</taxon>
        <taxon>Cestoda</taxon>
        <taxon>Eucestoda</taxon>
        <taxon>Cyclophyllidea</taxon>
        <taxon>Taeniidae</taxon>
        <taxon>Echinococcus</taxon>
        <taxon>Echinococcus granulosus group</taxon>
    </lineage>
</organism>
<evidence type="ECO:0000313" key="5">
    <source>
        <dbReference type="EMBL" id="EUB58847.1"/>
    </source>
</evidence>
<dbReference type="GeneID" id="36341986"/>
<dbReference type="SMART" id="SM00337">
    <property type="entry name" value="BCL"/>
    <property type="match status" value="1"/>
</dbReference>
<evidence type="ECO:0000256" key="2">
    <source>
        <dbReference type="ARBA" id="ARBA00022703"/>
    </source>
</evidence>
<dbReference type="PROSITE" id="PS50062">
    <property type="entry name" value="BCL2_FAMILY"/>
    <property type="match status" value="1"/>
</dbReference>